<dbReference type="AlphaFoldDB" id="A0A8D0EZM9"/>
<name>A0A8D0EZM9_STROC</name>
<evidence type="ECO:0000313" key="1">
    <source>
        <dbReference type="Ensembl" id="ENSSOCP00000008116.1"/>
    </source>
</evidence>
<organism evidence="1 2">
    <name type="scientific">Strix occidentalis caurina</name>
    <name type="common">northern spotted owl</name>
    <dbReference type="NCBI Taxonomy" id="311401"/>
    <lineage>
        <taxon>Eukaryota</taxon>
        <taxon>Metazoa</taxon>
        <taxon>Chordata</taxon>
        <taxon>Craniata</taxon>
        <taxon>Vertebrata</taxon>
        <taxon>Euteleostomi</taxon>
        <taxon>Archelosauria</taxon>
        <taxon>Archosauria</taxon>
        <taxon>Dinosauria</taxon>
        <taxon>Saurischia</taxon>
        <taxon>Theropoda</taxon>
        <taxon>Coelurosauria</taxon>
        <taxon>Aves</taxon>
        <taxon>Neognathae</taxon>
        <taxon>Neoaves</taxon>
        <taxon>Telluraves</taxon>
        <taxon>Strigiformes</taxon>
        <taxon>Strigidae</taxon>
        <taxon>Strix</taxon>
    </lineage>
</organism>
<reference evidence="1" key="1">
    <citation type="submission" date="2025-08" db="UniProtKB">
        <authorList>
            <consortium name="Ensembl"/>
        </authorList>
    </citation>
    <scope>IDENTIFICATION</scope>
</reference>
<accession>A0A8D0EZM9</accession>
<protein>
    <submittedName>
        <fullName evidence="1">Uncharacterized protein</fullName>
    </submittedName>
</protein>
<dbReference type="Proteomes" id="UP000694551">
    <property type="component" value="Unplaced"/>
</dbReference>
<keyword evidence="2" id="KW-1185">Reference proteome</keyword>
<dbReference type="Ensembl" id="ENSSOCT00000008323.1">
    <property type="protein sequence ID" value="ENSSOCP00000008116.1"/>
    <property type="gene ID" value="ENSSOCG00000006219.1"/>
</dbReference>
<proteinExistence type="predicted"/>
<reference evidence="1" key="2">
    <citation type="submission" date="2025-09" db="UniProtKB">
        <authorList>
            <consortium name="Ensembl"/>
        </authorList>
    </citation>
    <scope>IDENTIFICATION</scope>
</reference>
<evidence type="ECO:0000313" key="2">
    <source>
        <dbReference type="Proteomes" id="UP000694551"/>
    </source>
</evidence>
<sequence>MDVRFYPAAAGSSLPGDPSNLDFAQCLGYYNYNKVIIPACSNSCVLLPGPAPRDDVPSLAMLSGVPGSVLSPCLAHAPWAGALGMLLC</sequence>